<gene>
    <name evidence="2" type="ORF">UX05_C0001G0154</name>
</gene>
<dbReference type="PANTHER" id="PTHR34203">
    <property type="entry name" value="METHYLTRANSFERASE, FKBM FAMILY PROTEIN"/>
    <property type="match status" value="1"/>
</dbReference>
<dbReference type="Pfam" id="PF05050">
    <property type="entry name" value="Methyltransf_21"/>
    <property type="match status" value="1"/>
</dbReference>
<sequence>MGLKSKKFKDWTISYFNEVELNEMLKELYEKKYYQFDTSKPDPVIFDVGALIGETVLYFKERFPRAKITAFEPSPRSFSLLKKNISRNRVTGVRLLNLAVGKVAGKMDFYIDKNENVPWGRGDSLKNTKFTNPSISKTVKVQVVRLSKYINANVDLLKLDVEGAETEIVCEIEKKLKFVKNIILEFHESVYNPENKFSIVIGVLKKNGFRISIYLGKWPLPEIAVILARVVLKLVSIDEYWLRIYAKH</sequence>
<dbReference type="GO" id="GO:0032259">
    <property type="term" value="P:methylation"/>
    <property type="evidence" value="ECO:0007669"/>
    <property type="project" value="UniProtKB-KW"/>
</dbReference>
<dbReference type="PANTHER" id="PTHR34203:SF15">
    <property type="entry name" value="SLL1173 PROTEIN"/>
    <property type="match status" value="1"/>
</dbReference>
<dbReference type="Gene3D" id="3.40.50.150">
    <property type="entry name" value="Vaccinia Virus protein VP39"/>
    <property type="match status" value="1"/>
</dbReference>
<dbReference type="SUPFAM" id="SSF53335">
    <property type="entry name" value="S-adenosyl-L-methionine-dependent methyltransferases"/>
    <property type="match status" value="1"/>
</dbReference>
<dbReference type="InterPro" id="IPR029063">
    <property type="entry name" value="SAM-dependent_MTases_sf"/>
</dbReference>
<dbReference type="GO" id="GO:0008168">
    <property type="term" value="F:methyltransferase activity"/>
    <property type="evidence" value="ECO:0007669"/>
    <property type="project" value="UniProtKB-KW"/>
</dbReference>
<dbReference type="InterPro" id="IPR006342">
    <property type="entry name" value="FkbM_mtfrase"/>
</dbReference>
<feature type="domain" description="Methyltransferase FkbM" evidence="1">
    <location>
        <begin position="47"/>
        <end position="211"/>
    </location>
</feature>
<keyword evidence="2" id="KW-0808">Transferase</keyword>
<reference evidence="2 3" key="1">
    <citation type="journal article" date="2015" name="Nature">
        <title>rRNA introns, odd ribosomes, and small enigmatic genomes across a large radiation of phyla.</title>
        <authorList>
            <person name="Brown C.T."/>
            <person name="Hug L.A."/>
            <person name="Thomas B.C."/>
            <person name="Sharon I."/>
            <person name="Castelle C.J."/>
            <person name="Singh A."/>
            <person name="Wilkins M.J."/>
            <person name="Williams K.H."/>
            <person name="Banfield J.F."/>
        </authorList>
    </citation>
    <scope>NUCLEOTIDE SEQUENCE [LARGE SCALE GENOMIC DNA]</scope>
</reference>
<dbReference type="Proteomes" id="UP000034264">
    <property type="component" value="Unassembled WGS sequence"/>
</dbReference>
<dbReference type="EMBL" id="LCKS01000001">
    <property type="protein sequence ID" value="KKU03525.1"/>
    <property type="molecule type" value="Genomic_DNA"/>
</dbReference>
<evidence type="ECO:0000313" key="3">
    <source>
        <dbReference type="Proteomes" id="UP000034264"/>
    </source>
</evidence>
<dbReference type="AlphaFoldDB" id="A0A0G1Q4D1"/>
<dbReference type="InterPro" id="IPR052514">
    <property type="entry name" value="SAM-dependent_MTase"/>
</dbReference>
<evidence type="ECO:0000259" key="1">
    <source>
        <dbReference type="Pfam" id="PF05050"/>
    </source>
</evidence>
<name>A0A0G1Q4D1_9BACT</name>
<accession>A0A0G1Q4D1</accession>
<dbReference type="NCBIfam" id="TIGR01444">
    <property type="entry name" value="fkbM_fam"/>
    <property type="match status" value="1"/>
</dbReference>
<comment type="caution">
    <text evidence="2">The sequence shown here is derived from an EMBL/GenBank/DDBJ whole genome shotgun (WGS) entry which is preliminary data.</text>
</comment>
<protein>
    <submittedName>
        <fullName evidence="2">Methyltransferase FkbM family protein</fullName>
    </submittedName>
</protein>
<keyword evidence="2" id="KW-0489">Methyltransferase</keyword>
<proteinExistence type="predicted"/>
<evidence type="ECO:0000313" key="2">
    <source>
        <dbReference type="EMBL" id="KKU03525.1"/>
    </source>
</evidence>
<organism evidence="2 3">
    <name type="scientific">Candidatus Amesbacteria bacterium GW2011_GWC2_45_19</name>
    <dbReference type="NCBI Taxonomy" id="1618366"/>
    <lineage>
        <taxon>Bacteria</taxon>
        <taxon>Candidatus Amesiibacteriota</taxon>
    </lineage>
</organism>